<dbReference type="AlphaFoldDB" id="A0A517MZG0"/>
<protein>
    <submittedName>
        <fullName evidence="2">Uncharacterized protein</fullName>
    </submittedName>
</protein>
<accession>A0A517MZG0</accession>
<evidence type="ECO:0000313" key="3">
    <source>
        <dbReference type="Proteomes" id="UP000319852"/>
    </source>
</evidence>
<dbReference type="EMBL" id="CP036263">
    <property type="protein sequence ID" value="QDT00276.1"/>
    <property type="molecule type" value="Genomic_DNA"/>
</dbReference>
<keyword evidence="3" id="KW-1185">Reference proteome</keyword>
<feature type="region of interest" description="Disordered" evidence="1">
    <location>
        <begin position="1"/>
        <end position="24"/>
    </location>
</feature>
<organism evidence="2 3">
    <name type="scientific">Adhaeretor mobilis</name>
    <dbReference type="NCBI Taxonomy" id="1930276"/>
    <lineage>
        <taxon>Bacteria</taxon>
        <taxon>Pseudomonadati</taxon>
        <taxon>Planctomycetota</taxon>
        <taxon>Planctomycetia</taxon>
        <taxon>Pirellulales</taxon>
        <taxon>Lacipirellulaceae</taxon>
        <taxon>Adhaeretor</taxon>
    </lineage>
</organism>
<reference evidence="2 3" key="1">
    <citation type="submission" date="2019-02" db="EMBL/GenBank/DDBJ databases">
        <title>Deep-cultivation of Planctomycetes and their phenomic and genomic characterization uncovers novel biology.</title>
        <authorList>
            <person name="Wiegand S."/>
            <person name="Jogler M."/>
            <person name="Boedeker C."/>
            <person name="Pinto D."/>
            <person name="Vollmers J."/>
            <person name="Rivas-Marin E."/>
            <person name="Kohn T."/>
            <person name="Peeters S.H."/>
            <person name="Heuer A."/>
            <person name="Rast P."/>
            <person name="Oberbeckmann S."/>
            <person name="Bunk B."/>
            <person name="Jeske O."/>
            <person name="Meyerdierks A."/>
            <person name="Storesund J.E."/>
            <person name="Kallscheuer N."/>
            <person name="Luecker S."/>
            <person name="Lage O.M."/>
            <person name="Pohl T."/>
            <person name="Merkel B.J."/>
            <person name="Hornburger P."/>
            <person name="Mueller R.-W."/>
            <person name="Bruemmer F."/>
            <person name="Labrenz M."/>
            <person name="Spormann A.M."/>
            <person name="Op den Camp H."/>
            <person name="Overmann J."/>
            <person name="Amann R."/>
            <person name="Jetten M.S.M."/>
            <person name="Mascher T."/>
            <person name="Medema M.H."/>
            <person name="Devos D.P."/>
            <person name="Kaster A.-K."/>
            <person name="Ovreas L."/>
            <person name="Rohde M."/>
            <person name="Galperin M.Y."/>
            <person name="Jogler C."/>
        </authorList>
    </citation>
    <scope>NUCLEOTIDE SEQUENCE [LARGE SCALE GENOMIC DNA]</scope>
    <source>
        <strain evidence="2 3">HG15A2</strain>
    </source>
</reference>
<proteinExistence type="predicted"/>
<sequence length="51" mass="5657">MGAEQSAAKKQRSHLTVPKNSPEGSSLLACWLRVSTSSMVFHERRLLGLFL</sequence>
<evidence type="ECO:0000256" key="1">
    <source>
        <dbReference type="SAM" id="MobiDB-lite"/>
    </source>
</evidence>
<name>A0A517MZG0_9BACT</name>
<gene>
    <name evidence="2" type="ORF">HG15A2_36120</name>
</gene>
<dbReference type="KEGG" id="amob:HG15A2_36120"/>
<dbReference type="Proteomes" id="UP000319852">
    <property type="component" value="Chromosome"/>
</dbReference>
<evidence type="ECO:0000313" key="2">
    <source>
        <dbReference type="EMBL" id="QDT00276.1"/>
    </source>
</evidence>